<evidence type="ECO:0008006" key="6">
    <source>
        <dbReference type="Google" id="ProtNLM"/>
    </source>
</evidence>
<proteinExistence type="inferred from homology"/>
<reference evidence="4" key="1">
    <citation type="submission" date="2020-11" db="EMBL/GenBank/DDBJ databases">
        <authorList>
            <person name="Tran Van P."/>
        </authorList>
    </citation>
    <scope>NUCLEOTIDE SEQUENCE</scope>
</reference>
<feature type="domain" description="Peptidase C1A papain C-terminal" evidence="2">
    <location>
        <begin position="136"/>
        <end position="362"/>
    </location>
</feature>
<dbReference type="AlphaFoldDB" id="A0A7R9QJV8"/>
<dbReference type="CDD" id="cd02248">
    <property type="entry name" value="Peptidase_C1A"/>
    <property type="match status" value="1"/>
</dbReference>
<dbReference type="PRINTS" id="PR00705">
    <property type="entry name" value="PAPAIN"/>
</dbReference>
<keyword evidence="5" id="KW-1185">Reference proteome</keyword>
<comment type="similarity">
    <text evidence="1">Belongs to the peptidase C1 family.</text>
</comment>
<evidence type="ECO:0000259" key="3">
    <source>
        <dbReference type="SMART" id="SM00848"/>
    </source>
</evidence>
<organism evidence="4">
    <name type="scientific">Oppiella nova</name>
    <dbReference type="NCBI Taxonomy" id="334625"/>
    <lineage>
        <taxon>Eukaryota</taxon>
        <taxon>Metazoa</taxon>
        <taxon>Ecdysozoa</taxon>
        <taxon>Arthropoda</taxon>
        <taxon>Chelicerata</taxon>
        <taxon>Arachnida</taxon>
        <taxon>Acari</taxon>
        <taxon>Acariformes</taxon>
        <taxon>Sarcoptiformes</taxon>
        <taxon>Oribatida</taxon>
        <taxon>Brachypylina</taxon>
        <taxon>Oppioidea</taxon>
        <taxon>Oppiidae</taxon>
        <taxon>Oppiella</taxon>
    </lineage>
</organism>
<dbReference type="SMART" id="SM00848">
    <property type="entry name" value="Inhibitor_I29"/>
    <property type="match status" value="1"/>
</dbReference>
<feature type="domain" description="Cathepsin propeptide inhibitor" evidence="3">
    <location>
        <begin position="43"/>
        <end position="102"/>
    </location>
</feature>
<evidence type="ECO:0000313" key="5">
    <source>
        <dbReference type="Proteomes" id="UP000728032"/>
    </source>
</evidence>
<dbReference type="InterPro" id="IPR039417">
    <property type="entry name" value="Peptidase_C1A_papain-like"/>
</dbReference>
<dbReference type="InterPro" id="IPR013201">
    <property type="entry name" value="Prot_inhib_I29"/>
</dbReference>
<name>A0A7R9QJV8_9ACAR</name>
<dbReference type="GO" id="GO:0008234">
    <property type="term" value="F:cysteine-type peptidase activity"/>
    <property type="evidence" value="ECO:0007669"/>
    <property type="project" value="InterPro"/>
</dbReference>
<sequence>MSVICIKLAKPTSNDSDGNMMFKNNVFNETTSESTTEKINVVFDAFKSTFNKSYNTSENEMRKTNFLKSIDFIAKHNQLFLNGTVSHGLAPNKFIDLSDDELSTIIRQQNIRKNFNLQNSVPRKQGIVYDVDSCVLPLEFDWRVLGKVTKAKDQMSCNCCYAFTVVATIESAIAIHRNLSAHPRDDTDAPSIDLSEQQIVDCSASAKYHNNGCQYGYIDDTYQYVMDRGVVTEADYPYIEAKSVCLDEIQTNRTYIAKFNHLSHPGINQIKDVIYRSGPVIALINNDGLDFIFYNRGIIKTPDKSHRERNYNHAVVIVGWGLHNGTEYWIVKNSWSQDWGYNGFAMIEFGVRGINDYIYYPILDDTDDKNFNHTLIIVMWMKNANTLSESNLLNKSPLPQFNPTPGSLINTRIDETNDNNTVFPTTIGIFTTIIPMNNSITDEDLCCYETSVGSVGHISDDLPPNYEQIHQNNDRLPTYEEITQNV</sequence>
<protein>
    <recommendedName>
        <fullName evidence="6">Peptidase C1A papain C-terminal domain-containing protein</fullName>
    </recommendedName>
</protein>
<dbReference type="EMBL" id="OC917588">
    <property type="protein sequence ID" value="CAD7647485.1"/>
    <property type="molecule type" value="Genomic_DNA"/>
</dbReference>
<dbReference type="InterPro" id="IPR013128">
    <property type="entry name" value="Peptidase_C1A"/>
</dbReference>
<dbReference type="Gene3D" id="3.90.70.10">
    <property type="entry name" value="Cysteine proteinases"/>
    <property type="match status" value="1"/>
</dbReference>
<dbReference type="Pfam" id="PF00112">
    <property type="entry name" value="Peptidase_C1"/>
    <property type="match status" value="1"/>
</dbReference>
<dbReference type="OrthoDB" id="10253408at2759"/>
<dbReference type="InterPro" id="IPR038765">
    <property type="entry name" value="Papain-like_cys_pep_sf"/>
</dbReference>
<dbReference type="PANTHER" id="PTHR12411">
    <property type="entry name" value="CYSTEINE PROTEASE FAMILY C1-RELATED"/>
    <property type="match status" value="1"/>
</dbReference>
<dbReference type="SMART" id="SM00645">
    <property type="entry name" value="Pept_C1"/>
    <property type="match status" value="1"/>
</dbReference>
<dbReference type="GO" id="GO:0006508">
    <property type="term" value="P:proteolysis"/>
    <property type="evidence" value="ECO:0007669"/>
    <property type="project" value="InterPro"/>
</dbReference>
<evidence type="ECO:0000313" key="4">
    <source>
        <dbReference type="EMBL" id="CAD7647485.1"/>
    </source>
</evidence>
<evidence type="ECO:0000256" key="1">
    <source>
        <dbReference type="ARBA" id="ARBA00008455"/>
    </source>
</evidence>
<dbReference type="EMBL" id="CAJPVJ010002763">
    <property type="protein sequence ID" value="CAG2166756.1"/>
    <property type="molecule type" value="Genomic_DNA"/>
</dbReference>
<evidence type="ECO:0000259" key="2">
    <source>
        <dbReference type="SMART" id="SM00645"/>
    </source>
</evidence>
<dbReference type="InterPro" id="IPR000668">
    <property type="entry name" value="Peptidase_C1A_C"/>
</dbReference>
<gene>
    <name evidence="4" type="ORF">ONB1V03_LOCUS6271</name>
</gene>
<accession>A0A7R9QJV8</accession>
<dbReference type="SUPFAM" id="SSF54001">
    <property type="entry name" value="Cysteine proteinases"/>
    <property type="match status" value="1"/>
</dbReference>
<dbReference type="Proteomes" id="UP000728032">
    <property type="component" value="Unassembled WGS sequence"/>
</dbReference>
<dbReference type="Pfam" id="PF08246">
    <property type="entry name" value="Inhibitor_I29"/>
    <property type="match status" value="1"/>
</dbReference>